<dbReference type="InterPro" id="IPR004681">
    <property type="entry name" value="TRAP_DctM"/>
</dbReference>
<evidence type="ECO:0000313" key="10">
    <source>
        <dbReference type="Proteomes" id="UP000031938"/>
    </source>
</evidence>
<dbReference type="EMBL" id="JXRP01000018">
    <property type="protein sequence ID" value="KIL45242.1"/>
    <property type="molecule type" value="Genomic_DNA"/>
</dbReference>
<feature type="transmembrane region" description="Helical" evidence="7">
    <location>
        <begin position="359"/>
        <end position="381"/>
    </location>
</feature>
<feature type="transmembrane region" description="Helical" evidence="7">
    <location>
        <begin position="12"/>
        <end position="35"/>
    </location>
</feature>
<accession>A0A0C2V8F6</accession>
<keyword evidence="5 7" id="KW-1133">Transmembrane helix</keyword>
<feature type="transmembrane region" description="Helical" evidence="7">
    <location>
        <begin position="269"/>
        <end position="293"/>
    </location>
</feature>
<keyword evidence="4 7" id="KW-0812">Transmembrane</keyword>
<dbReference type="PANTHER" id="PTHR33362">
    <property type="entry name" value="SIALIC ACID TRAP TRANSPORTER PERMEASE PROTEIN SIAT-RELATED"/>
    <property type="match status" value="1"/>
</dbReference>
<sequence length="426" mass="44573">MTASIALGSVLLICLVIGIPIAIAIGIAVLVSLLIADIPIAFLTQSAFTALDSFPLIAIPFFILAGALMETGGLSTRLIAFANSLMKTFTGGLALVAMLSCLFFAAISGSSPATVAAIGSIMIPAMIKKGYDPGFSAAVSASGGGLGILIPPSIPLIIFAILANVSISDMFLAGIGPGLVAVIFLITAVVIISRRKGYKGTGGKIDWKEVRTTLWDAKWALLTPVIILGGVYSGIFTPTESAVIAVLYAFIVGLFIHKELNLEKIKTAFISSSIMTGAILIILSTAAAFSKLISIYQIPSTIGNFIMGISTNPWIILLLIGLLVLIIGTFMETLSIIIILTPLFLPVILQLGIDPIHFGIVLVLAAEIGLLTPPVGLNLFVASGISKLSIERISIAIIPFILAMVLALLVIIFVPQISTFLPMIFN</sequence>
<feature type="domain" description="TRAP C4-dicarboxylate transport system permease DctM subunit" evidence="8">
    <location>
        <begin position="10"/>
        <end position="417"/>
    </location>
</feature>
<dbReference type="Pfam" id="PF06808">
    <property type="entry name" value="DctM"/>
    <property type="match status" value="1"/>
</dbReference>
<feature type="transmembrane region" description="Helical" evidence="7">
    <location>
        <begin position="143"/>
        <end position="165"/>
    </location>
</feature>
<evidence type="ECO:0000256" key="1">
    <source>
        <dbReference type="ARBA" id="ARBA00004429"/>
    </source>
</evidence>
<organism evidence="9 10">
    <name type="scientific">Jeotgalibacillus soli</name>
    <dbReference type="NCBI Taxonomy" id="889306"/>
    <lineage>
        <taxon>Bacteria</taxon>
        <taxon>Bacillati</taxon>
        <taxon>Bacillota</taxon>
        <taxon>Bacilli</taxon>
        <taxon>Bacillales</taxon>
        <taxon>Caryophanaceae</taxon>
        <taxon>Jeotgalibacillus</taxon>
    </lineage>
</organism>
<gene>
    <name evidence="9" type="ORF">KP78_27860</name>
</gene>
<feature type="transmembrane region" description="Helical" evidence="7">
    <location>
        <begin position="171"/>
        <end position="192"/>
    </location>
</feature>
<dbReference type="PATRIC" id="fig|889306.3.peg.2798"/>
<keyword evidence="10" id="KW-1185">Reference proteome</keyword>
<evidence type="ECO:0000256" key="5">
    <source>
        <dbReference type="ARBA" id="ARBA00022989"/>
    </source>
</evidence>
<dbReference type="GO" id="GO:0005886">
    <property type="term" value="C:plasma membrane"/>
    <property type="evidence" value="ECO:0007669"/>
    <property type="project" value="UniProtKB-SubCell"/>
</dbReference>
<feature type="transmembrane region" description="Helical" evidence="7">
    <location>
        <begin position="305"/>
        <end position="327"/>
    </location>
</feature>
<comment type="caution">
    <text evidence="9">The sequence shown here is derived from an EMBL/GenBank/DDBJ whole genome shotgun (WGS) entry which is preliminary data.</text>
</comment>
<dbReference type="PIRSF" id="PIRSF006066">
    <property type="entry name" value="HI0050"/>
    <property type="match status" value="1"/>
</dbReference>
<reference evidence="9 10" key="1">
    <citation type="submission" date="2015-01" db="EMBL/GenBank/DDBJ databases">
        <title>Genome sequencing of Jeotgalibacillus soli.</title>
        <authorList>
            <person name="Goh K.M."/>
            <person name="Chan K.-G."/>
            <person name="Yaakop A.S."/>
            <person name="Ee R."/>
            <person name="Gan H.M."/>
            <person name="Chan C.S."/>
        </authorList>
    </citation>
    <scope>NUCLEOTIDE SEQUENCE [LARGE SCALE GENOMIC DNA]</scope>
    <source>
        <strain evidence="9 10">P9</strain>
    </source>
</reference>
<keyword evidence="6 7" id="KW-0472">Membrane</keyword>
<dbReference type="NCBIfam" id="TIGR00786">
    <property type="entry name" value="dctM"/>
    <property type="match status" value="1"/>
</dbReference>
<proteinExistence type="predicted"/>
<dbReference type="RefSeq" id="WP_041089548.1">
    <property type="nucleotide sequence ID" value="NZ_JXRP01000018.1"/>
</dbReference>
<dbReference type="Proteomes" id="UP000031938">
    <property type="component" value="Unassembled WGS sequence"/>
</dbReference>
<dbReference type="PANTHER" id="PTHR33362:SF3">
    <property type="entry name" value="SIALIC ACID TRAP TRANSPORTER PERMEASE PROTEIN SIAT"/>
    <property type="match status" value="1"/>
</dbReference>
<dbReference type="OrthoDB" id="9785600at2"/>
<name>A0A0C2V8F6_9BACL</name>
<evidence type="ECO:0000313" key="9">
    <source>
        <dbReference type="EMBL" id="KIL45242.1"/>
    </source>
</evidence>
<evidence type="ECO:0000256" key="7">
    <source>
        <dbReference type="SAM" id="Phobius"/>
    </source>
</evidence>
<feature type="transmembrane region" description="Helical" evidence="7">
    <location>
        <begin position="393"/>
        <end position="417"/>
    </location>
</feature>
<comment type="subcellular location">
    <subcellularLocation>
        <location evidence="1">Cell inner membrane</location>
        <topology evidence="1">Multi-pass membrane protein</topology>
    </subcellularLocation>
</comment>
<evidence type="ECO:0000256" key="4">
    <source>
        <dbReference type="ARBA" id="ARBA00022692"/>
    </source>
</evidence>
<dbReference type="AlphaFoldDB" id="A0A0C2V8F6"/>
<evidence type="ECO:0000256" key="6">
    <source>
        <dbReference type="ARBA" id="ARBA00023136"/>
    </source>
</evidence>
<evidence type="ECO:0000256" key="2">
    <source>
        <dbReference type="ARBA" id="ARBA00022475"/>
    </source>
</evidence>
<dbReference type="InterPro" id="IPR010656">
    <property type="entry name" value="DctM"/>
</dbReference>
<keyword evidence="3" id="KW-0997">Cell inner membrane</keyword>
<dbReference type="GO" id="GO:0022857">
    <property type="term" value="F:transmembrane transporter activity"/>
    <property type="evidence" value="ECO:0007669"/>
    <property type="project" value="TreeGrafter"/>
</dbReference>
<feature type="transmembrane region" description="Helical" evidence="7">
    <location>
        <begin position="241"/>
        <end position="257"/>
    </location>
</feature>
<feature type="transmembrane region" description="Helical" evidence="7">
    <location>
        <begin position="334"/>
        <end position="353"/>
    </location>
</feature>
<keyword evidence="2" id="KW-1003">Cell membrane</keyword>
<protein>
    <recommendedName>
        <fullName evidence="8">TRAP C4-dicarboxylate transport system permease DctM subunit domain-containing protein</fullName>
    </recommendedName>
</protein>
<dbReference type="STRING" id="889306.KP78_27860"/>
<evidence type="ECO:0000256" key="3">
    <source>
        <dbReference type="ARBA" id="ARBA00022519"/>
    </source>
</evidence>
<evidence type="ECO:0000259" key="8">
    <source>
        <dbReference type="Pfam" id="PF06808"/>
    </source>
</evidence>
<feature type="transmembrane region" description="Helical" evidence="7">
    <location>
        <begin position="47"/>
        <end position="68"/>
    </location>
</feature>